<comment type="caution">
    <text evidence="8">The sequence shown here is derived from an EMBL/GenBank/DDBJ whole genome shotgun (WGS) entry which is preliminary data.</text>
</comment>
<evidence type="ECO:0000256" key="3">
    <source>
        <dbReference type="ARBA" id="ARBA00022884"/>
    </source>
</evidence>
<dbReference type="Pfam" id="PF00177">
    <property type="entry name" value="Ribosomal_S7"/>
    <property type="match status" value="1"/>
</dbReference>
<dbReference type="GO" id="GO:0003735">
    <property type="term" value="F:structural constituent of ribosome"/>
    <property type="evidence" value="ECO:0007669"/>
    <property type="project" value="InterPro"/>
</dbReference>
<evidence type="ECO:0000256" key="4">
    <source>
        <dbReference type="ARBA" id="ARBA00022980"/>
    </source>
</evidence>
<keyword evidence="4 6" id="KW-0689">Ribosomal protein</keyword>
<dbReference type="PANTHER" id="PTHR11205">
    <property type="entry name" value="RIBOSOMAL PROTEIN S7"/>
    <property type="match status" value="1"/>
</dbReference>
<dbReference type="InterPro" id="IPR023798">
    <property type="entry name" value="Ribosomal_uS7_dom"/>
</dbReference>
<dbReference type="GO" id="GO:0000049">
    <property type="term" value="F:tRNA binding"/>
    <property type="evidence" value="ECO:0007669"/>
    <property type="project" value="UniProtKB-UniRule"/>
</dbReference>
<dbReference type="Proteomes" id="UP000230108">
    <property type="component" value="Unassembled WGS sequence"/>
</dbReference>
<dbReference type="CDD" id="cd14869">
    <property type="entry name" value="uS7_Bacteria"/>
    <property type="match status" value="1"/>
</dbReference>
<dbReference type="InterPro" id="IPR036823">
    <property type="entry name" value="Ribosomal_uS7_dom_sf"/>
</dbReference>
<evidence type="ECO:0000313" key="9">
    <source>
        <dbReference type="Proteomes" id="UP000230108"/>
    </source>
</evidence>
<comment type="subunit">
    <text evidence="6">Part of the 30S ribosomal subunit. Contacts proteins S9 and S11.</text>
</comment>
<organism evidence="8 9">
    <name type="scientific">Candidatus Roizmanbacteria bacterium CG_4_10_14_0_8_um_filter_39_9</name>
    <dbReference type="NCBI Taxonomy" id="1974829"/>
    <lineage>
        <taxon>Bacteria</taxon>
        <taxon>Candidatus Roizmaniibacteriota</taxon>
    </lineage>
</organism>
<dbReference type="HAMAP" id="MF_00480_B">
    <property type="entry name" value="Ribosomal_uS7_B"/>
    <property type="match status" value="1"/>
</dbReference>
<dbReference type="EMBL" id="PFLF01000080">
    <property type="protein sequence ID" value="PIY68847.1"/>
    <property type="molecule type" value="Genomic_DNA"/>
</dbReference>
<keyword evidence="3 6" id="KW-0694">RNA-binding</keyword>
<protein>
    <recommendedName>
        <fullName evidence="6">Small ribosomal subunit protein uS7</fullName>
    </recommendedName>
</protein>
<dbReference type="GO" id="GO:0015935">
    <property type="term" value="C:small ribosomal subunit"/>
    <property type="evidence" value="ECO:0007669"/>
    <property type="project" value="InterPro"/>
</dbReference>
<comment type="similarity">
    <text evidence="1 6">Belongs to the universal ribosomal protein uS7 family.</text>
</comment>
<dbReference type="NCBIfam" id="TIGR01029">
    <property type="entry name" value="rpsG_bact"/>
    <property type="match status" value="1"/>
</dbReference>
<feature type="domain" description="Small ribosomal subunit protein uS7" evidence="7">
    <location>
        <begin position="3"/>
        <end position="150"/>
    </location>
</feature>
<evidence type="ECO:0000313" key="8">
    <source>
        <dbReference type="EMBL" id="PIY68847.1"/>
    </source>
</evidence>
<evidence type="ECO:0000256" key="5">
    <source>
        <dbReference type="ARBA" id="ARBA00023274"/>
    </source>
</evidence>
<keyword evidence="2 6" id="KW-0699">rRNA-binding</keyword>
<dbReference type="PIRSF" id="PIRSF002122">
    <property type="entry name" value="RPS7p_RPS7a_RPS5e_RPS7o"/>
    <property type="match status" value="1"/>
</dbReference>
<gene>
    <name evidence="6" type="primary">rpsG</name>
    <name evidence="8" type="ORF">COY90_03775</name>
</gene>
<evidence type="ECO:0000256" key="6">
    <source>
        <dbReference type="HAMAP-Rule" id="MF_00480"/>
    </source>
</evidence>
<dbReference type="Gene3D" id="1.10.455.10">
    <property type="entry name" value="Ribosomal protein S7 domain"/>
    <property type="match status" value="1"/>
</dbReference>
<reference evidence="9" key="1">
    <citation type="submission" date="2017-09" db="EMBL/GenBank/DDBJ databases">
        <title>Depth-based differentiation of microbial function through sediment-hosted aquifers and enrichment of novel symbionts in the deep terrestrial subsurface.</title>
        <authorList>
            <person name="Probst A.J."/>
            <person name="Ladd B."/>
            <person name="Jarett J.K."/>
            <person name="Geller-Mcgrath D.E."/>
            <person name="Sieber C.M.K."/>
            <person name="Emerson J.B."/>
            <person name="Anantharaman K."/>
            <person name="Thomas B.C."/>
            <person name="Malmstrom R."/>
            <person name="Stieglmeier M."/>
            <person name="Klingl A."/>
            <person name="Woyke T."/>
            <person name="Ryan C.M."/>
            <person name="Banfield J.F."/>
        </authorList>
    </citation>
    <scope>NUCLEOTIDE SEQUENCE [LARGE SCALE GENOMIC DNA]</scope>
</reference>
<dbReference type="AlphaFoldDB" id="A0A2M7QD41"/>
<dbReference type="GO" id="GO:0019843">
    <property type="term" value="F:rRNA binding"/>
    <property type="evidence" value="ECO:0007669"/>
    <property type="project" value="UniProtKB-UniRule"/>
</dbReference>
<sequence length="157" mass="18088">MPRHQYKRIPVKPEPVYNSFEVAKLINYITKDGKKSVAEKIVYGVMERFKKDTLDPLKTLHLALSNVAPNHEVKPKRLGGASYLVPIEVRKERKLYLSLNWIVDNARAKSNKEFHTFEEKLYTEIRDAAQNTGPSIAKKVQTEKLADANKAFAHLKW</sequence>
<dbReference type="InterPro" id="IPR000235">
    <property type="entry name" value="Ribosomal_uS7"/>
</dbReference>
<dbReference type="GO" id="GO:0006412">
    <property type="term" value="P:translation"/>
    <property type="evidence" value="ECO:0007669"/>
    <property type="project" value="UniProtKB-UniRule"/>
</dbReference>
<evidence type="ECO:0000259" key="7">
    <source>
        <dbReference type="Pfam" id="PF00177"/>
    </source>
</evidence>
<dbReference type="InterPro" id="IPR005717">
    <property type="entry name" value="Ribosomal_uS7_bac/org-type"/>
</dbReference>
<proteinExistence type="inferred from homology"/>
<accession>A0A2M7QD41</accession>
<keyword evidence="6" id="KW-0820">tRNA-binding</keyword>
<keyword evidence="5 6" id="KW-0687">Ribonucleoprotein</keyword>
<evidence type="ECO:0000256" key="1">
    <source>
        <dbReference type="ARBA" id="ARBA00007151"/>
    </source>
</evidence>
<name>A0A2M7QD41_9BACT</name>
<comment type="function">
    <text evidence="6">One of the primary rRNA binding proteins, it binds directly to 16S rRNA where it nucleates assembly of the head domain of the 30S subunit. Is located at the subunit interface close to the decoding center, probably blocks exit of the E-site tRNA.</text>
</comment>
<dbReference type="SUPFAM" id="SSF47973">
    <property type="entry name" value="Ribosomal protein S7"/>
    <property type="match status" value="1"/>
</dbReference>
<evidence type="ECO:0000256" key="2">
    <source>
        <dbReference type="ARBA" id="ARBA00022730"/>
    </source>
</evidence>